<dbReference type="RefSeq" id="WP_191747031.1">
    <property type="nucleotide sequence ID" value="NZ_JACSQC010000004.1"/>
</dbReference>
<accession>A0ABR8YIT0</accession>
<name>A0ABR8YIT0_9MICC</name>
<feature type="transmembrane region" description="Helical" evidence="1">
    <location>
        <begin position="56"/>
        <end position="79"/>
    </location>
</feature>
<keyword evidence="1" id="KW-0472">Membrane</keyword>
<sequence>MLTAAGTAAAGFIVWGADPRRQRYGVLLLPGISLAAGLLAWIVLQFSGTSASLDYAWLTWAVPVAVGPAAAIAAALVVVPPRSARDNTELNRILKL</sequence>
<evidence type="ECO:0000313" key="2">
    <source>
        <dbReference type="EMBL" id="MBD8044136.1"/>
    </source>
</evidence>
<protein>
    <submittedName>
        <fullName evidence="2">Uncharacterized protein</fullName>
    </submittedName>
</protein>
<feature type="transmembrane region" description="Helical" evidence="1">
    <location>
        <begin position="26"/>
        <end position="44"/>
    </location>
</feature>
<comment type="caution">
    <text evidence="2">The sequence shown here is derived from an EMBL/GenBank/DDBJ whole genome shotgun (WGS) entry which is preliminary data.</text>
</comment>
<proteinExistence type="predicted"/>
<organism evidence="2 3">
    <name type="scientific">Arthrobacter pullicola</name>
    <dbReference type="NCBI Taxonomy" id="2762224"/>
    <lineage>
        <taxon>Bacteria</taxon>
        <taxon>Bacillati</taxon>
        <taxon>Actinomycetota</taxon>
        <taxon>Actinomycetes</taxon>
        <taxon>Micrococcales</taxon>
        <taxon>Micrococcaceae</taxon>
        <taxon>Arthrobacter</taxon>
    </lineage>
</organism>
<evidence type="ECO:0000313" key="3">
    <source>
        <dbReference type="Proteomes" id="UP000652763"/>
    </source>
</evidence>
<keyword evidence="3" id="KW-1185">Reference proteome</keyword>
<gene>
    <name evidence="2" type="ORF">H9638_09985</name>
</gene>
<dbReference type="Proteomes" id="UP000652763">
    <property type="component" value="Unassembled WGS sequence"/>
</dbReference>
<keyword evidence="1" id="KW-0812">Transmembrane</keyword>
<dbReference type="EMBL" id="JACSQC010000004">
    <property type="protein sequence ID" value="MBD8044136.1"/>
    <property type="molecule type" value="Genomic_DNA"/>
</dbReference>
<keyword evidence="1" id="KW-1133">Transmembrane helix</keyword>
<evidence type="ECO:0000256" key="1">
    <source>
        <dbReference type="SAM" id="Phobius"/>
    </source>
</evidence>
<reference evidence="2 3" key="1">
    <citation type="submission" date="2020-08" db="EMBL/GenBank/DDBJ databases">
        <title>A Genomic Blueprint of the Chicken Gut Microbiome.</title>
        <authorList>
            <person name="Gilroy R."/>
            <person name="Ravi A."/>
            <person name="Getino M."/>
            <person name="Pursley I."/>
            <person name="Horton D.L."/>
            <person name="Alikhan N.-F."/>
            <person name="Baker D."/>
            <person name="Gharbi K."/>
            <person name="Hall N."/>
            <person name="Watson M."/>
            <person name="Adriaenssens E.M."/>
            <person name="Foster-Nyarko E."/>
            <person name="Jarju S."/>
            <person name="Secka A."/>
            <person name="Antonio M."/>
            <person name="Oren A."/>
            <person name="Chaudhuri R."/>
            <person name="La Ragione R.M."/>
            <person name="Hildebrand F."/>
            <person name="Pallen M.J."/>
        </authorList>
    </citation>
    <scope>NUCLEOTIDE SEQUENCE [LARGE SCALE GENOMIC DNA]</scope>
    <source>
        <strain evidence="2 3">Sa2BUA2</strain>
    </source>
</reference>